<dbReference type="PANTHER" id="PTHR11157">
    <property type="entry name" value="FATTY ACID ACYL TRANSFERASE-RELATED"/>
    <property type="match status" value="1"/>
</dbReference>
<evidence type="ECO:0000256" key="1">
    <source>
        <dbReference type="ARBA" id="ARBA00004141"/>
    </source>
</evidence>
<comment type="similarity">
    <text evidence="2 12">Belongs to the ELO family.</text>
</comment>
<dbReference type="GO" id="GO:0042761">
    <property type="term" value="P:very long-chain fatty acid biosynthetic process"/>
    <property type="evidence" value="ECO:0007669"/>
    <property type="project" value="TreeGrafter"/>
</dbReference>
<dbReference type="EMBL" id="KB932208">
    <property type="protein sequence ID" value="KCV68713.1"/>
    <property type="molecule type" value="Genomic_DNA"/>
</dbReference>
<name>A0A058Z459_FONAL</name>
<keyword evidence="6 12" id="KW-0276">Fatty acid metabolism</keyword>
<evidence type="ECO:0000256" key="12">
    <source>
        <dbReference type="RuleBase" id="RU361115"/>
    </source>
</evidence>
<dbReference type="InterPro" id="IPR030457">
    <property type="entry name" value="ELO_CS"/>
</dbReference>
<feature type="transmembrane region" description="Helical" evidence="12">
    <location>
        <begin position="265"/>
        <end position="286"/>
    </location>
</feature>
<dbReference type="GO" id="GO:0009922">
    <property type="term" value="F:fatty acid elongase activity"/>
    <property type="evidence" value="ECO:0007669"/>
    <property type="project" value="UniProtKB-EC"/>
</dbReference>
<dbReference type="InterPro" id="IPR002076">
    <property type="entry name" value="ELO_fam"/>
</dbReference>
<feature type="transmembrane region" description="Helical" evidence="12">
    <location>
        <begin position="237"/>
        <end position="259"/>
    </location>
</feature>
<evidence type="ECO:0000313" key="14">
    <source>
        <dbReference type="Proteomes" id="UP000030693"/>
    </source>
</evidence>
<feature type="transmembrane region" description="Helical" evidence="12">
    <location>
        <begin position="175"/>
        <end position="192"/>
    </location>
</feature>
<protein>
    <recommendedName>
        <fullName evidence="12">Elongation of fatty acids protein</fullName>
        <ecNumber evidence="12">2.3.1.-</ecNumber>
    </recommendedName>
</protein>
<dbReference type="OMA" id="CRFPMGW"/>
<dbReference type="RefSeq" id="XP_009497145.1">
    <property type="nucleotide sequence ID" value="XM_009498870.1"/>
</dbReference>
<accession>A0A058Z459</accession>
<feature type="transmembrane region" description="Helical" evidence="12">
    <location>
        <begin position="198"/>
        <end position="217"/>
    </location>
</feature>
<evidence type="ECO:0000256" key="10">
    <source>
        <dbReference type="ARBA" id="ARBA00023160"/>
    </source>
</evidence>
<comment type="catalytic activity">
    <reaction evidence="12">
        <text>an acyl-CoA + malonyl-CoA + H(+) = a 3-oxoacyl-CoA + CO2 + CoA</text>
        <dbReference type="Rhea" id="RHEA:50252"/>
        <dbReference type="ChEBI" id="CHEBI:15378"/>
        <dbReference type="ChEBI" id="CHEBI:16526"/>
        <dbReference type="ChEBI" id="CHEBI:57287"/>
        <dbReference type="ChEBI" id="CHEBI:57384"/>
        <dbReference type="ChEBI" id="CHEBI:58342"/>
        <dbReference type="ChEBI" id="CHEBI:90726"/>
    </reaction>
    <physiologicalReaction direction="left-to-right" evidence="12">
        <dbReference type="Rhea" id="RHEA:50253"/>
    </physiologicalReaction>
</comment>
<keyword evidence="9 12" id="KW-0472">Membrane</keyword>
<evidence type="ECO:0000256" key="2">
    <source>
        <dbReference type="ARBA" id="ARBA00007263"/>
    </source>
</evidence>
<evidence type="ECO:0000256" key="6">
    <source>
        <dbReference type="ARBA" id="ARBA00022832"/>
    </source>
</evidence>
<sequence>MAVSEKPGTNAVRARPPHNAFAASILSPSIIISAAVTLGLLETVWKPVVENFKFERLTLLHEPKYPIIATLGYVLMLIFLPMVMKNRQPLNLKWVMVIHNWILSTGSLVMTIGMLKEVALYALKNPQWVHLTCDPNYTHRASTNLFFWYYIFYLSKMYEFIDTAILILRKKNVIFLHWYHHIITLWLCWVCLDVDLGIQWFSSASNTLVHVFMYYFYASQTLNIQVSWKKHLTTLQIVQFVLGISSNLSWAYFTIIKGITCSGNWFSFWFGKFVLVSFLVLFIQFYRRSYKKKPVAAATKTN</sequence>
<gene>
    <name evidence="13" type="ORF">H696_05001</name>
</gene>
<keyword evidence="3 12" id="KW-0444">Lipid biosynthesis</keyword>
<keyword evidence="5 12" id="KW-0812">Transmembrane</keyword>
<dbReference type="STRING" id="691883.A0A058Z459"/>
<dbReference type="AlphaFoldDB" id="A0A058Z459"/>
<dbReference type="Proteomes" id="UP000030693">
    <property type="component" value="Unassembled WGS sequence"/>
</dbReference>
<proteinExistence type="inferred from homology"/>
<dbReference type="GeneID" id="20529726"/>
<organism evidence="13">
    <name type="scientific">Fonticula alba</name>
    <name type="common">Slime mold</name>
    <dbReference type="NCBI Taxonomy" id="691883"/>
    <lineage>
        <taxon>Eukaryota</taxon>
        <taxon>Rotosphaerida</taxon>
        <taxon>Fonticulaceae</taxon>
        <taxon>Fonticula</taxon>
    </lineage>
</organism>
<comment type="catalytic activity">
    <reaction evidence="11">
        <text>a very-long-chain acyl-CoA + malonyl-CoA + H(+) = a very-long-chain 3-oxoacyl-CoA + CO2 + CoA</text>
        <dbReference type="Rhea" id="RHEA:32727"/>
        <dbReference type="ChEBI" id="CHEBI:15378"/>
        <dbReference type="ChEBI" id="CHEBI:16526"/>
        <dbReference type="ChEBI" id="CHEBI:57287"/>
        <dbReference type="ChEBI" id="CHEBI:57384"/>
        <dbReference type="ChEBI" id="CHEBI:90725"/>
        <dbReference type="ChEBI" id="CHEBI:90736"/>
        <dbReference type="EC" id="2.3.1.199"/>
    </reaction>
</comment>
<comment type="subcellular location">
    <subcellularLocation>
        <location evidence="1">Membrane</location>
        <topology evidence="1">Multi-pass membrane protein</topology>
    </subcellularLocation>
</comment>
<keyword evidence="8 12" id="KW-0443">Lipid metabolism</keyword>
<dbReference type="GO" id="GO:0005789">
    <property type="term" value="C:endoplasmic reticulum membrane"/>
    <property type="evidence" value="ECO:0007669"/>
    <property type="project" value="TreeGrafter"/>
</dbReference>
<dbReference type="OrthoDB" id="434092at2759"/>
<feature type="transmembrane region" description="Helical" evidence="12">
    <location>
        <begin position="65"/>
        <end position="83"/>
    </location>
</feature>
<evidence type="ECO:0000256" key="5">
    <source>
        <dbReference type="ARBA" id="ARBA00022692"/>
    </source>
</evidence>
<evidence type="ECO:0000256" key="9">
    <source>
        <dbReference type="ARBA" id="ARBA00023136"/>
    </source>
</evidence>
<evidence type="ECO:0000256" key="11">
    <source>
        <dbReference type="ARBA" id="ARBA00047375"/>
    </source>
</evidence>
<dbReference type="eggNOG" id="KOG3071">
    <property type="taxonomic scope" value="Eukaryota"/>
</dbReference>
<keyword evidence="14" id="KW-1185">Reference proteome</keyword>
<dbReference type="GO" id="GO:0019367">
    <property type="term" value="P:fatty acid elongation, saturated fatty acid"/>
    <property type="evidence" value="ECO:0007669"/>
    <property type="project" value="TreeGrafter"/>
</dbReference>
<keyword evidence="10 12" id="KW-0275">Fatty acid biosynthesis</keyword>
<evidence type="ECO:0000256" key="7">
    <source>
        <dbReference type="ARBA" id="ARBA00022989"/>
    </source>
</evidence>
<dbReference type="GO" id="GO:0030148">
    <property type="term" value="P:sphingolipid biosynthetic process"/>
    <property type="evidence" value="ECO:0007669"/>
    <property type="project" value="TreeGrafter"/>
</dbReference>
<dbReference type="GO" id="GO:0034625">
    <property type="term" value="P:fatty acid elongation, monounsaturated fatty acid"/>
    <property type="evidence" value="ECO:0007669"/>
    <property type="project" value="TreeGrafter"/>
</dbReference>
<evidence type="ECO:0000256" key="4">
    <source>
        <dbReference type="ARBA" id="ARBA00022679"/>
    </source>
</evidence>
<dbReference type="EC" id="2.3.1.-" evidence="12"/>
<dbReference type="PROSITE" id="PS01188">
    <property type="entry name" value="ELO"/>
    <property type="match status" value="1"/>
</dbReference>
<dbReference type="Pfam" id="PF01151">
    <property type="entry name" value="ELO"/>
    <property type="match status" value="1"/>
</dbReference>
<feature type="transmembrane region" description="Helical" evidence="12">
    <location>
        <begin position="21"/>
        <end position="45"/>
    </location>
</feature>
<evidence type="ECO:0000256" key="8">
    <source>
        <dbReference type="ARBA" id="ARBA00023098"/>
    </source>
</evidence>
<feature type="transmembrane region" description="Helical" evidence="12">
    <location>
        <begin position="95"/>
        <end position="115"/>
    </location>
</feature>
<reference evidence="13" key="1">
    <citation type="submission" date="2013-04" db="EMBL/GenBank/DDBJ databases">
        <title>The Genome Sequence of Fonticula alba ATCC 38817.</title>
        <authorList>
            <consortium name="The Broad Institute Genomics Platform"/>
            <person name="Russ C."/>
            <person name="Cuomo C."/>
            <person name="Burger G."/>
            <person name="Gray M.W."/>
            <person name="Holland P.W.H."/>
            <person name="King N."/>
            <person name="Lang F.B.F."/>
            <person name="Roger A.J."/>
            <person name="Ruiz-Trillo I."/>
            <person name="Brown M."/>
            <person name="Walker B."/>
            <person name="Young S."/>
            <person name="Zeng Q."/>
            <person name="Gargeya S."/>
            <person name="Fitzgerald M."/>
            <person name="Haas B."/>
            <person name="Abouelleil A."/>
            <person name="Allen A.W."/>
            <person name="Alvarado L."/>
            <person name="Arachchi H.M."/>
            <person name="Berlin A.M."/>
            <person name="Chapman S.B."/>
            <person name="Gainer-Dewar J."/>
            <person name="Goldberg J."/>
            <person name="Griggs A."/>
            <person name="Gujja S."/>
            <person name="Hansen M."/>
            <person name="Howarth C."/>
            <person name="Imamovic A."/>
            <person name="Ireland A."/>
            <person name="Larimer J."/>
            <person name="McCowan C."/>
            <person name="Murphy C."/>
            <person name="Pearson M."/>
            <person name="Poon T.W."/>
            <person name="Priest M."/>
            <person name="Roberts A."/>
            <person name="Saif S."/>
            <person name="Shea T."/>
            <person name="Sisk P."/>
            <person name="Sykes S."/>
            <person name="Wortman J."/>
            <person name="Nusbaum C."/>
            <person name="Birren B."/>
        </authorList>
    </citation>
    <scope>NUCLEOTIDE SEQUENCE [LARGE SCALE GENOMIC DNA]</scope>
    <source>
        <strain evidence="13">ATCC 38817</strain>
    </source>
</reference>
<keyword evidence="7 12" id="KW-1133">Transmembrane helix</keyword>
<dbReference type="GO" id="GO:0034626">
    <property type="term" value="P:fatty acid elongation, polyunsaturated fatty acid"/>
    <property type="evidence" value="ECO:0007669"/>
    <property type="project" value="TreeGrafter"/>
</dbReference>
<keyword evidence="4 12" id="KW-0808">Transferase</keyword>
<comment type="caution">
    <text evidence="12">Lacks conserved residue(s) required for the propagation of feature annotation.</text>
</comment>
<dbReference type="PANTHER" id="PTHR11157:SF134">
    <property type="entry name" value="ELONGATION OF FATTY ACIDS PROTEIN 1-RELATED"/>
    <property type="match status" value="1"/>
</dbReference>
<evidence type="ECO:0000313" key="13">
    <source>
        <dbReference type="EMBL" id="KCV68713.1"/>
    </source>
</evidence>
<evidence type="ECO:0000256" key="3">
    <source>
        <dbReference type="ARBA" id="ARBA00022516"/>
    </source>
</evidence>
<feature type="transmembrane region" description="Helical" evidence="12">
    <location>
        <begin position="147"/>
        <end position="168"/>
    </location>
</feature>